<feature type="compositionally biased region" description="Basic and acidic residues" evidence="1">
    <location>
        <begin position="2223"/>
        <end position="2232"/>
    </location>
</feature>
<accession>A0A0L0D9H5</accession>
<sequence length="2403" mass="254899">MPAAPLASGAPTNVTIVVDNALDASADAGAHLDLVDNSPQLAPVTSYFYSAFVVTAAGDFLPPSYRSHDRTIGSVLRGPLPGINVTSDYLLFLSAWTDDHIRHAERYDLVICHPGGGSSLITADQVRDLRDGPDNVLGTEDDTIVIGYVSVCEDYGEPRVGATLNDPRNASLRAGLNSRDGPLAHSYETGAMWLQGQGYPSFYVDMSGTFTDAGGSYFEAVPDGKPDQNSEWGGLYVNPGDPLWFQFLKEATIGTVAMAGFDYILNDLGMDGLFLDTLDALAPQAYYWLRHGGVDLIARIAYTYPDALLIGNRPLHLAMPSFAGSRVDDFRSYINAIYWESWAADTNHWMSPSGAATVVADIVAAQDNQDGRGLTTLILDYWSVVFAARESGEALGAPWYSNPGDYLAETDALGFPTYISPSRSLAEFDDVVYNIHHPEVYGGAPDLVIVSIIPDFTRTVAESGWVSIPASTPVSVVVVNRGAGPPPLADPYSATLSIYHNGELLSSRLIFFSEGFYTSPGGLVTVVVPVSLGSSTIGNHVYATVELEPGVIEYDTTNNHDDVLLESFFNIAYGTTYKHSPPPDLVVSSVVLDPPQPPAGSSFDLLVTYANVGAGIAQASRAFIWSSFAQAQVGNFEAPHLLPSATTTVRATHPPISRVGMYSLAITLDATEAIPEADETNNEFFVHSFEVTPPFTSLALPYPSPITTASAMSWESSPDSSLDSNAPNMVSLSAAHSPVENLIVATITVDGDFPLRQGDVILFINTDESDSTGYLSAGFDRMILNDVFYRHDPAAGRSWGWIVVPTPTNGREWSVGYQDTSGRVVVIAIPPELLYSIASPPVAIYLHATIVANPAAGNGVSDAIPASVLTGGKGLPLRLRHTSSPELYPFVATALIGESVDGESALFLATNVTAGKLYIRLDSVSMARYGAIDVVADVALFLAVAGPTPRMAYFDGSPWRFVGSGSPEAIRPSPPAVRAALGYDPTRTEAMWAPESSAGVSAKTILSSGVVELAFDVSLLAKVGISLEPTVTAPLLVMAALEQDVLGASSASWLPARGPASGLPPWAIIPHCSDGRLGPLEEGVDCGGVCSSNCGVPHCSNGFLDAAEEGVDCGGVCAWTCVPEALGLPDWAARTRSQIQGHYDFDILPGFHPDADVIEVVLAHSDHNVVVRAVPRRAKLDVLANPIPHFGSVKVFLGIKDLDRGYTGLGRPGFSALFVFIDSVLHVYDEENAVTQTDWAWIPVPSTVPASGVKAEPGRPGVDFVIARTLLTTAAALEGLEAKELQVFIRITMSGSDKELPASPTEVLSLTMSQPEPGAGVVVDGIIAEWASLAHTSVTDGPDDALRVIDALPYPHAIGRQNDFAEVKHATDFSTVYGAFSMWSAAKRPVDVETAVFVVPLSAASRGYALGGSDYAIAMVLDGKGYLYSGPRRSALWSWSPVTLPSQFGVATLGRHTEFRFSRELWADLSISIAEPFKIVARSTSFQGSPTNFGDDLIDYVPNTGPFAGPAPPGPPSPPSPPPGLPSPPPPPGLSGPIMVDGLEADWLALPPTLSPLLVSDSRNDGRTSNNLYATDIDPASGDYAALKSLTYESATSALVSTYGTPAPGGSSRLHHSIFFAVSAPSVPSGGYELKPGVYAVAMIADGLGYVYSGSGLARDWVWARVSEETFAAAAAGANIEVTMKHSAFAGLTPPSTPIAVYAQVRNDRGTLGTTDDDVSDYVPEISAAVPPLAPPESPWTGPPRLALGIDGNGAEWPALVASSHAADLAVRIIPDAANDPGHAVSTRAQLPDLAPANDLREVITAADADVVAVYAVTYASIGTPPTPGARYQVFFVTDAPRAGYLLDTGRVAVAYLENGAGYVYSGSEVSRSWAWTLLPAPSSQYSAVASGNAFEAFMASRFWVHLVDSDAAVTPIVALVSGDSGYADFAPDVRPATESSKTGIAAHIEWLMDPGETWLIRGSLLLALLICCCCSLLVLCMWRRQRKLAKASAAPLAADSASDRAPTDDAAASMSADRQMGKGNDGGGDWSEHGHVSASTSAGQIVLTSISPPGIIVPMPVTTARRSSASDSNASDLSSNSIHGATSQPRDEARLLPLVRSSESDSGSHSDHSRSGETSTATSSALDEPAYYEEAAHAYEQAGYPPLPPEVALASNPYQSWEPRDLPPPSSSGGHLSPPSPQNMLRFQSTLLDNSARMQLKQSFPRSLSARLGPGSRPPRRVPRDRVRKSGGDNMQRTLAALRKKKLAAMARSRTLLTEDITFGLEALGPAPLLAMASGLLLRHQSSQLHDESDSSYTSEYDPDHSLSPPPFPQGRLPHKSLARELSKPFSRRRSRADWASHVLAAAVAQNLNPGLAENDNDSASDIVVARRRPDVDPDPILDRHRSSSVDRFRRRRNMQRE</sequence>
<organism evidence="4 5">
    <name type="scientific">Thecamonas trahens ATCC 50062</name>
    <dbReference type="NCBI Taxonomy" id="461836"/>
    <lineage>
        <taxon>Eukaryota</taxon>
        <taxon>Apusozoa</taxon>
        <taxon>Apusomonadida</taxon>
        <taxon>Apusomonadidae</taxon>
        <taxon>Thecamonas</taxon>
    </lineage>
</organism>
<dbReference type="RefSeq" id="XP_013762876.1">
    <property type="nucleotide sequence ID" value="XM_013907422.1"/>
</dbReference>
<evidence type="ECO:0000313" key="5">
    <source>
        <dbReference type="Proteomes" id="UP000054408"/>
    </source>
</evidence>
<dbReference type="Pfam" id="PF07705">
    <property type="entry name" value="CARDB"/>
    <property type="match status" value="1"/>
</dbReference>
<proteinExistence type="predicted"/>
<dbReference type="Gene3D" id="2.60.40.10">
    <property type="entry name" value="Immunoglobulins"/>
    <property type="match status" value="1"/>
</dbReference>
<feature type="compositionally biased region" description="Basic and acidic residues" evidence="1">
    <location>
        <begin position="2373"/>
        <end position="2393"/>
    </location>
</feature>
<feature type="compositionally biased region" description="Low complexity" evidence="1">
    <location>
        <begin position="2068"/>
        <end position="2082"/>
    </location>
</feature>
<gene>
    <name evidence="4" type="ORF">AMSG_11605</name>
</gene>
<dbReference type="InterPro" id="IPR013783">
    <property type="entry name" value="Ig-like_fold"/>
</dbReference>
<reference evidence="4 5" key="1">
    <citation type="submission" date="2010-05" db="EMBL/GenBank/DDBJ databases">
        <title>The Genome Sequence of Thecamonas trahens ATCC 50062.</title>
        <authorList>
            <consortium name="The Broad Institute Genome Sequencing Platform"/>
            <person name="Russ C."/>
            <person name="Cuomo C."/>
            <person name="Shea T."/>
            <person name="Young S.K."/>
            <person name="Zeng Q."/>
            <person name="Koehrsen M."/>
            <person name="Haas B."/>
            <person name="Borodovsky M."/>
            <person name="Guigo R."/>
            <person name="Alvarado L."/>
            <person name="Berlin A."/>
            <person name="Bochicchio J."/>
            <person name="Borenstein D."/>
            <person name="Chapman S."/>
            <person name="Chen Z."/>
            <person name="Freedman E."/>
            <person name="Gellesch M."/>
            <person name="Goldberg J."/>
            <person name="Griggs A."/>
            <person name="Gujja S."/>
            <person name="Heilman E."/>
            <person name="Heiman D."/>
            <person name="Hepburn T."/>
            <person name="Howarth C."/>
            <person name="Jen D."/>
            <person name="Larson L."/>
            <person name="Mehta T."/>
            <person name="Park D."/>
            <person name="Pearson M."/>
            <person name="Roberts A."/>
            <person name="Saif S."/>
            <person name="Shenoy N."/>
            <person name="Sisk P."/>
            <person name="Stolte C."/>
            <person name="Sykes S."/>
            <person name="Thomson T."/>
            <person name="Walk T."/>
            <person name="White J."/>
            <person name="Yandava C."/>
            <person name="Burger G."/>
            <person name="Gray M.W."/>
            <person name="Holland P.W.H."/>
            <person name="King N."/>
            <person name="Lang F.B.F."/>
            <person name="Roger A.J."/>
            <person name="Ruiz-Trillo I."/>
            <person name="Lander E."/>
            <person name="Nusbaum C."/>
        </authorList>
    </citation>
    <scope>NUCLEOTIDE SEQUENCE [LARGE SCALE GENOMIC DNA]</scope>
    <source>
        <strain evidence="4 5">ATCC 50062</strain>
    </source>
</reference>
<feature type="region of interest" description="Disordered" evidence="1">
    <location>
        <begin position="2204"/>
        <end position="2238"/>
    </location>
</feature>
<evidence type="ECO:0000259" key="3">
    <source>
        <dbReference type="Pfam" id="PF07705"/>
    </source>
</evidence>
<feature type="compositionally biased region" description="Basic residues" evidence="1">
    <location>
        <begin position="2394"/>
        <end position="2403"/>
    </location>
</feature>
<evidence type="ECO:0000256" key="2">
    <source>
        <dbReference type="SAM" id="Phobius"/>
    </source>
</evidence>
<feature type="transmembrane region" description="Helical" evidence="2">
    <location>
        <begin position="1959"/>
        <end position="1983"/>
    </location>
</feature>
<feature type="region of interest" description="Disordered" evidence="1">
    <location>
        <begin position="2287"/>
        <end position="2319"/>
    </location>
</feature>
<feature type="compositionally biased region" description="Basic and acidic residues" evidence="1">
    <location>
        <begin position="2103"/>
        <end position="2116"/>
    </location>
</feature>
<evidence type="ECO:0000256" key="1">
    <source>
        <dbReference type="SAM" id="MobiDB-lite"/>
    </source>
</evidence>
<dbReference type="InterPro" id="IPR013785">
    <property type="entry name" value="Aldolase_TIM"/>
</dbReference>
<feature type="region of interest" description="Disordered" evidence="1">
    <location>
        <begin position="2064"/>
        <end position="2126"/>
    </location>
</feature>
<dbReference type="Gene3D" id="3.20.20.70">
    <property type="entry name" value="Aldolase class I"/>
    <property type="match status" value="1"/>
</dbReference>
<dbReference type="GeneID" id="25569520"/>
<feature type="region of interest" description="Disordered" evidence="1">
    <location>
        <begin position="2372"/>
        <end position="2403"/>
    </location>
</feature>
<feature type="domain" description="CARDB" evidence="3">
    <location>
        <begin position="583"/>
        <end position="684"/>
    </location>
</feature>
<dbReference type="Proteomes" id="UP000054408">
    <property type="component" value="Unassembled WGS sequence"/>
</dbReference>
<dbReference type="SUPFAM" id="SSF51445">
    <property type="entry name" value="(Trans)glycosidases"/>
    <property type="match status" value="1"/>
</dbReference>
<dbReference type="InterPro" id="IPR011635">
    <property type="entry name" value="CARDB"/>
</dbReference>
<keyword evidence="2" id="KW-0812">Transmembrane</keyword>
<feature type="region of interest" description="Disordered" evidence="1">
    <location>
        <begin position="1504"/>
        <end position="1538"/>
    </location>
</feature>
<evidence type="ECO:0000313" key="4">
    <source>
        <dbReference type="EMBL" id="KNC48711.1"/>
    </source>
</evidence>
<protein>
    <recommendedName>
        <fullName evidence="3">CARDB domain-containing protein</fullName>
    </recommendedName>
</protein>
<name>A0A0L0D9H5_THETB</name>
<dbReference type="EMBL" id="GL349434">
    <property type="protein sequence ID" value="KNC48711.1"/>
    <property type="molecule type" value="Genomic_DNA"/>
</dbReference>
<keyword evidence="2" id="KW-0472">Membrane</keyword>
<keyword evidence="5" id="KW-1185">Reference proteome</keyword>
<keyword evidence="2" id="KW-1133">Transmembrane helix</keyword>
<feature type="compositionally biased region" description="Pro residues" evidence="1">
    <location>
        <begin position="1509"/>
        <end position="1534"/>
    </location>
</feature>
<feature type="region of interest" description="Disordered" evidence="1">
    <location>
        <begin position="2159"/>
        <end position="2185"/>
    </location>
</feature>
<feature type="region of interest" description="Disordered" evidence="1">
    <location>
        <begin position="1999"/>
        <end position="2037"/>
    </location>
</feature>
<dbReference type="InterPro" id="IPR017853">
    <property type="entry name" value="GH"/>
</dbReference>